<name>A0ABW4FU21_9PSEU</name>
<dbReference type="InterPro" id="IPR010499">
    <property type="entry name" value="AraC_E-bd"/>
</dbReference>
<proteinExistence type="predicted"/>
<dbReference type="InterPro" id="IPR011256">
    <property type="entry name" value="Reg_factor_effector_dom_sf"/>
</dbReference>
<dbReference type="EMBL" id="JBHUCP010000026">
    <property type="protein sequence ID" value="MFD1533802.1"/>
    <property type="molecule type" value="Genomic_DNA"/>
</dbReference>
<organism evidence="2 3">
    <name type="scientific">Pseudonocardia aurantiaca</name>
    <dbReference type="NCBI Taxonomy" id="75290"/>
    <lineage>
        <taxon>Bacteria</taxon>
        <taxon>Bacillati</taxon>
        <taxon>Actinomycetota</taxon>
        <taxon>Actinomycetes</taxon>
        <taxon>Pseudonocardiales</taxon>
        <taxon>Pseudonocardiaceae</taxon>
        <taxon>Pseudonocardia</taxon>
    </lineage>
</organism>
<dbReference type="Gene3D" id="3.20.80.10">
    <property type="entry name" value="Regulatory factor, effector binding domain"/>
    <property type="match status" value="1"/>
</dbReference>
<evidence type="ECO:0000259" key="1">
    <source>
        <dbReference type="SMART" id="SM00871"/>
    </source>
</evidence>
<reference evidence="3" key="1">
    <citation type="journal article" date="2019" name="Int. J. Syst. Evol. Microbiol.">
        <title>The Global Catalogue of Microorganisms (GCM) 10K type strain sequencing project: providing services to taxonomists for standard genome sequencing and annotation.</title>
        <authorList>
            <consortium name="The Broad Institute Genomics Platform"/>
            <consortium name="The Broad Institute Genome Sequencing Center for Infectious Disease"/>
            <person name="Wu L."/>
            <person name="Ma J."/>
        </authorList>
    </citation>
    <scope>NUCLEOTIDE SEQUENCE [LARGE SCALE GENOMIC DNA]</scope>
    <source>
        <strain evidence="3">JCM 12165</strain>
    </source>
</reference>
<gene>
    <name evidence="2" type="ORF">ACFSCY_30740</name>
</gene>
<sequence length="179" mass="19039">MNADTHARTTGSRCTEPRLVTVPARDVLAVDGTGAPESPAFTSAIGALFALRGVLGAAADVPLEGTYNQDGDPLRFDLHDPDGWRWQLLVPAPAGATAETVAAAGIDPRIRLVRQPEEQVARLVHHGPYADEQPSLDALYTYVASAGRTAAGPHTEVYVTDPSTTPPAELRTWLQVPVR</sequence>
<keyword evidence="3" id="KW-1185">Reference proteome</keyword>
<dbReference type="InterPro" id="IPR029442">
    <property type="entry name" value="GyrI-like"/>
</dbReference>
<evidence type="ECO:0000313" key="3">
    <source>
        <dbReference type="Proteomes" id="UP001597145"/>
    </source>
</evidence>
<accession>A0ABW4FU21</accession>
<dbReference type="SMART" id="SM00871">
    <property type="entry name" value="AraC_E_bind"/>
    <property type="match status" value="1"/>
</dbReference>
<comment type="caution">
    <text evidence="2">The sequence shown here is derived from an EMBL/GenBank/DDBJ whole genome shotgun (WGS) entry which is preliminary data.</text>
</comment>
<dbReference type="Proteomes" id="UP001597145">
    <property type="component" value="Unassembled WGS sequence"/>
</dbReference>
<evidence type="ECO:0000313" key="2">
    <source>
        <dbReference type="EMBL" id="MFD1533802.1"/>
    </source>
</evidence>
<protein>
    <submittedName>
        <fullName evidence="2">GyrI-like domain-containing protein</fullName>
    </submittedName>
</protein>
<dbReference type="SUPFAM" id="SSF55136">
    <property type="entry name" value="Probable bacterial effector-binding domain"/>
    <property type="match status" value="1"/>
</dbReference>
<dbReference type="RefSeq" id="WP_343977493.1">
    <property type="nucleotide sequence ID" value="NZ_BAAAJG010000009.1"/>
</dbReference>
<feature type="domain" description="AraC effector-binding" evidence="1">
    <location>
        <begin position="15"/>
        <end position="179"/>
    </location>
</feature>
<dbReference type="Pfam" id="PF06445">
    <property type="entry name" value="GyrI-like"/>
    <property type="match status" value="1"/>
</dbReference>